<evidence type="ECO:0000313" key="2">
    <source>
        <dbReference type="Proteomes" id="UP000186455"/>
    </source>
</evidence>
<keyword evidence="2" id="KW-1185">Reference proteome</keyword>
<comment type="caution">
    <text evidence="1">The sequence shown here is derived from an EMBL/GenBank/DDBJ whole genome shotgun (WGS) entry which is preliminary data.</text>
</comment>
<accession>A0A1Q4V111</accession>
<organism evidence="1 2">
    <name type="scientific">Streptomyces uncialis</name>
    <dbReference type="NCBI Taxonomy" id="1048205"/>
    <lineage>
        <taxon>Bacteria</taxon>
        <taxon>Bacillati</taxon>
        <taxon>Actinomycetota</taxon>
        <taxon>Actinomycetes</taxon>
        <taxon>Kitasatosporales</taxon>
        <taxon>Streptomycetaceae</taxon>
        <taxon>Streptomyces</taxon>
    </lineage>
</organism>
<dbReference type="AlphaFoldDB" id="A0A1Q4V111"/>
<evidence type="ECO:0000313" key="1">
    <source>
        <dbReference type="EMBL" id="OKH91486.1"/>
    </source>
</evidence>
<protein>
    <submittedName>
        <fullName evidence="1">Uncharacterized protein</fullName>
    </submittedName>
</protein>
<gene>
    <name evidence="1" type="ORF">AB852_28425</name>
</gene>
<proteinExistence type="predicted"/>
<dbReference type="STRING" id="1048205.AB852_28425"/>
<dbReference type="RefSeq" id="WP_073793173.1">
    <property type="nucleotide sequence ID" value="NZ_LFBV01000009.1"/>
</dbReference>
<dbReference type="Proteomes" id="UP000186455">
    <property type="component" value="Unassembled WGS sequence"/>
</dbReference>
<name>A0A1Q4V111_9ACTN</name>
<reference evidence="1 2" key="1">
    <citation type="submission" date="2015-06" db="EMBL/GenBank/DDBJ databases">
        <title>Cloning and characterization of the uncialamcin biosynthetic gene cluster.</title>
        <authorList>
            <person name="Yan X."/>
            <person name="Huang T."/>
            <person name="Ge H."/>
            <person name="Shen B."/>
        </authorList>
    </citation>
    <scope>NUCLEOTIDE SEQUENCE [LARGE SCALE GENOMIC DNA]</scope>
    <source>
        <strain evidence="1 2">DCA2648</strain>
    </source>
</reference>
<dbReference type="EMBL" id="LFBV01000009">
    <property type="protein sequence ID" value="OKH91486.1"/>
    <property type="molecule type" value="Genomic_DNA"/>
</dbReference>
<sequence>MPSLNALLDNFNDGALGPEWGNSYGGTTETGGRARVPCTTGYAGCQTAYSWTLAGAALYVQVPTVPVASTATEAYCGVMIQSVTAGTRAGFIINAVTGLLRCKSETGYYDPDSVDITYSAVDHRWLRIREDGTNVYWDTSPDGSTWTTRRTLATPAWVLTETDALALDMSSHRDAGTDDYAEYDCVNTLADGAVWDADAALGAEGGLTAAAAPVTVTSTDLTADGSLSTPDPAITAMAEAGLGAESDLTAESVGQDRTDIDFAIGQPTPGWTVSAPWK</sequence>